<dbReference type="GO" id="GO:0016787">
    <property type="term" value="F:hydrolase activity"/>
    <property type="evidence" value="ECO:0007669"/>
    <property type="project" value="UniProtKB-KW"/>
</dbReference>
<keyword evidence="11" id="KW-0131">Cell cycle</keyword>
<comment type="caution">
    <text evidence="14">The sequence shown here is derived from an EMBL/GenBank/DDBJ whole genome shotgun (WGS) entry which is preliminary data.</text>
</comment>
<dbReference type="GO" id="GO:0005634">
    <property type="term" value="C:nucleus"/>
    <property type="evidence" value="ECO:0007669"/>
    <property type="project" value="UniProtKB-SubCell"/>
</dbReference>
<sequence length="422" mass="47816">MATSAEMRAVKNQFSSFLRGFYEGKFIYKYRDMLRHHFKLRKQYFIEVSMEDIQSFDEDLADKLRGRPTEYIALLEEATKEVADDITRPLRIGEVNVDDVQDYYNIKLAADSLAANELSFTADSDDQNEGSFSSSINETSKAILKTSGEQNTLETGFRNENKEITEVASLKKTSKCQSISSDDIIIQNLHGRCPINELCDEAKHMIQLLKWLFGIVVKSTNSAIVGNAEELVWWRATVFPLRDPNVLAFFFQDLESLLRPGTRLTTVMVSYLVNLVTSSCVSAGTIDIYSTFNLTNTDSLMSYPEGPRERFSHISRDCRVLFVPLCVNMCDITDRESKNPFILGIWRLVLSNLKYLMNGVDKRYIELEVGSCGIVPKVDSSSYGHFVVKYAQDYTNGRSYLGSALSTVKNYLLSTSGQREDP</sequence>
<evidence type="ECO:0000256" key="6">
    <source>
        <dbReference type="ARBA" id="ARBA00022801"/>
    </source>
</evidence>
<evidence type="ECO:0000256" key="10">
    <source>
        <dbReference type="ARBA" id="ARBA00023242"/>
    </source>
</evidence>
<dbReference type="Proteomes" id="UP001187531">
    <property type="component" value="Unassembled WGS sequence"/>
</dbReference>
<dbReference type="GO" id="GO:0005524">
    <property type="term" value="F:ATP binding"/>
    <property type="evidence" value="ECO:0007669"/>
    <property type="project" value="UniProtKB-KW"/>
</dbReference>
<dbReference type="InterPro" id="IPR012340">
    <property type="entry name" value="NA-bd_OB-fold"/>
</dbReference>
<evidence type="ECO:0000259" key="13">
    <source>
        <dbReference type="Pfam" id="PF14551"/>
    </source>
</evidence>
<evidence type="ECO:0000256" key="3">
    <source>
        <dbReference type="ARBA" id="ARBA00012551"/>
    </source>
</evidence>
<dbReference type="EMBL" id="JAVRJZ010000088">
    <property type="protein sequence ID" value="KAK2703549.1"/>
    <property type="molecule type" value="Genomic_DNA"/>
</dbReference>
<dbReference type="GO" id="GO:0006260">
    <property type="term" value="P:DNA replication"/>
    <property type="evidence" value="ECO:0007669"/>
    <property type="project" value="UniProtKB-KW"/>
</dbReference>
<evidence type="ECO:0000313" key="14">
    <source>
        <dbReference type="EMBL" id="KAK2703549.1"/>
    </source>
</evidence>
<evidence type="ECO:0000256" key="9">
    <source>
        <dbReference type="ARBA" id="ARBA00023125"/>
    </source>
</evidence>
<keyword evidence="15" id="KW-1185">Reference proteome</keyword>
<dbReference type="AlphaFoldDB" id="A0AA88H589"/>
<dbReference type="GO" id="GO:0003677">
    <property type="term" value="F:DNA binding"/>
    <property type="evidence" value="ECO:0007669"/>
    <property type="project" value="UniProtKB-KW"/>
</dbReference>
<keyword evidence="4" id="KW-0235">DNA replication</keyword>
<comment type="similarity">
    <text evidence="2">Belongs to the MCM family.</text>
</comment>
<dbReference type="Pfam" id="PF14551">
    <property type="entry name" value="MCM_N"/>
    <property type="match status" value="1"/>
</dbReference>
<dbReference type="Gene3D" id="3.30.1640.10">
    <property type="entry name" value="mini-chromosome maintenance (MCM) complex, chain A, domain 1"/>
    <property type="match status" value="1"/>
</dbReference>
<keyword evidence="6" id="KW-0378">Hydrolase</keyword>
<evidence type="ECO:0000256" key="7">
    <source>
        <dbReference type="ARBA" id="ARBA00022806"/>
    </source>
</evidence>
<dbReference type="GO" id="GO:0003678">
    <property type="term" value="F:DNA helicase activity"/>
    <property type="evidence" value="ECO:0007669"/>
    <property type="project" value="UniProtKB-EC"/>
</dbReference>
<dbReference type="EC" id="3.6.4.12" evidence="3"/>
<keyword evidence="7" id="KW-0347">Helicase</keyword>
<name>A0AA88H589_ARTSF</name>
<evidence type="ECO:0000256" key="4">
    <source>
        <dbReference type="ARBA" id="ARBA00022705"/>
    </source>
</evidence>
<evidence type="ECO:0000256" key="1">
    <source>
        <dbReference type="ARBA" id="ARBA00004123"/>
    </source>
</evidence>
<evidence type="ECO:0000256" key="5">
    <source>
        <dbReference type="ARBA" id="ARBA00022741"/>
    </source>
</evidence>
<evidence type="ECO:0000256" key="12">
    <source>
        <dbReference type="ARBA" id="ARBA00048432"/>
    </source>
</evidence>
<accession>A0AA88H589</accession>
<feature type="domain" description="MCM N-terminal" evidence="13">
    <location>
        <begin position="11"/>
        <end position="91"/>
    </location>
</feature>
<organism evidence="14 15">
    <name type="scientific">Artemia franciscana</name>
    <name type="common">Brine shrimp</name>
    <name type="synonym">Artemia sanfranciscana</name>
    <dbReference type="NCBI Taxonomy" id="6661"/>
    <lineage>
        <taxon>Eukaryota</taxon>
        <taxon>Metazoa</taxon>
        <taxon>Ecdysozoa</taxon>
        <taxon>Arthropoda</taxon>
        <taxon>Crustacea</taxon>
        <taxon>Branchiopoda</taxon>
        <taxon>Anostraca</taxon>
        <taxon>Artemiidae</taxon>
        <taxon>Artemia</taxon>
    </lineage>
</organism>
<evidence type="ECO:0000256" key="11">
    <source>
        <dbReference type="ARBA" id="ARBA00023306"/>
    </source>
</evidence>
<keyword evidence="8" id="KW-0067">ATP-binding</keyword>
<dbReference type="InterPro" id="IPR027925">
    <property type="entry name" value="MCM_N"/>
</dbReference>
<gene>
    <name evidence="14" type="ORF">QYM36_018016</name>
</gene>
<dbReference type="SUPFAM" id="SSF50249">
    <property type="entry name" value="Nucleic acid-binding proteins"/>
    <property type="match status" value="1"/>
</dbReference>
<evidence type="ECO:0000256" key="2">
    <source>
        <dbReference type="ARBA" id="ARBA00008010"/>
    </source>
</evidence>
<keyword evidence="9" id="KW-0238">DNA-binding</keyword>
<reference evidence="14" key="1">
    <citation type="submission" date="2023-07" db="EMBL/GenBank/DDBJ databases">
        <title>Chromosome-level genome assembly of Artemia franciscana.</title>
        <authorList>
            <person name="Jo E."/>
        </authorList>
    </citation>
    <scope>NUCLEOTIDE SEQUENCE</scope>
    <source>
        <tissue evidence="14">Whole body</tissue>
    </source>
</reference>
<keyword evidence="5" id="KW-0547">Nucleotide-binding</keyword>
<evidence type="ECO:0000313" key="15">
    <source>
        <dbReference type="Proteomes" id="UP001187531"/>
    </source>
</evidence>
<comment type="subcellular location">
    <subcellularLocation>
        <location evidence="1">Nucleus</location>
    </subcellularLocation>
</comment>
<comment type="catalytic activity">
    <reaction evidence="12">
        <text>ATP + H2O = ADP + phosphate + H(+)</text>
        <dbReference type="Rhea" id="RHEA:13065"/>
        <dbReference type="ChEBI" id="CHEBI:15377"/>
        <dbReference type="ChEBI" id="CHEBI:15378"/>
        <dbReference type="ChEBI" id="CHEBI:30616"/>
        <dbReference type="ChEBI" id="CHEBI:43474"/>
        <dbReference type="ChEBI" id="CHEBI:456216"/>
        <dbReference type="EC" id="3.6.4.12"/>
    </reaction>
    <physiologicalReaction direction="left-to-right" evidence="12">
        <dbReference type="Rhea" id="RHEA:13066"/>
    </physiologicalReaction>
</comment>
<keyword evidence="10" id="KW-0539">Nucleus</keyword>
<evidence type="ECO:0000256" key="8">
    <source>
        <dbReference type="ARBA" id="ARBA00022840"/>
    </source>
</evidence>
<proteinExistence type="inferred from homology"/>
<protein>
    <recommendedName>
        <fullName evidence="3">DNA helicase</fullName>
        <ecNumber evidence="3">3.6.4.12</ecNumber>
    </recommendedName>
</protein>
<dbReference type="FunFam" id="3.30.1640.10:FF:000006">
    <property type="entry name" value="DNA helicase"/>
    <property type="match status" value="1"/>
</dbReference>